<comment type="caution">
    <text evidence="1">The sequence shown here is derived from an EMBL/GenBank/DDBJ whole genome shotgun (WGS) entry which is preliminary data.</text>
</comment>
<evidence type="ECO:0000313" key="2">
    <source>
        <dbReference type="Proteomes" id="UP000681356"/>
    </source>
</evidence>
<dbReference type="Proteomes" id="UP000681356">
    <property type="component" value="Unassembled WGS sequence"/>
</dbReference>
<name>A0A8J7WKR2_9RHOB</name>
<dbReference type="AlphaFoldDB" id="A0A8J7WKR2"/>
<dbReference type="RefSeq" id="WP_212538764.1">
    <property type="nucleotide sequence ID" value="NZ_JAGTUU010000012.1"/>
</dbReference>
<protein>
    <submittedName>
        <fullName evidence="1">Uncharacterized protein</fullName>
    </submittedName>
</protein>
<keyword evidence="2" id="KW-1185">Reference proteome</keyword>
<gene>
    <name evidence="1" type="ORF">KB874_22240</name>
</gene>
<organism evidence="1 2">
    <name type="scientific">Thetidibacter halocola</name>
    <dbReference type="NCBI Taxonomy" id="2827239"/>
    <lineage>
        <taxon>Bacteria</taxon>
        <taxon>Pseudomonadati</taxon>
        <taxon>Pseudomonadota</taxon>
        <taxon>Alphaproteobacteria</taxon>
        <taxon>Rhodobacterales</taxon>
        <taxon>Roseobacteraceae</taxon>
        <taxon>Thetidibacter</taxon>
    </lineage>
</organism>
<sequence length="90" mass="9499">MADRGQLFPLVETEGFELIRYSVKREGTIGFQGLIGLSGAVAKGLCVCPIPLRDMPLGSLLLGQMRGRGLSVATSRLGDPVSVALASRVQ</sequence>
<reference evidence="1" key="1">
    <citation type="submission" date="2021-04" db="EMBL/GenBank/DDBJ databases">
        <authorList>
            <person name="Yoon J."/>
        </authorList>
    </citation>
    <scope>NUCLEOTIDE SEQUENCE</scope>
    <source>
        <strain evidence="1">KMU-90</strain>
    </source>
</reference>
<accession>A0A8J7WKR2</accession>
<evidence type="ECO:0000313" key="1">
    <source>
        <dbReference type="EMBL" id="MBS0126804.1"/>
    </source>
</evidence>
<proteinExistence type="predicted"/>
<dbReference type="EMBL" id="JAGTUU010000012">
    <property type="protein sequence ID" value="MBS0126804.1"/>
    <property type="molecule type" value="Genomic_DNA"/>
</dbReference>